<evidence type="ECO:0000313" key="3">
    <source>
        <dbReference type="Proteomes" id="UP000670092"/>
    </source>
</evidence>
<feature type="region of interest" description="Disordered" evidence="1">
    <location>
        <begin position="29"/>
        <end position="112"/>
    </location>
</feature>
<sequence length="112" mass="13036">MPRITPRVHRQSAVPSLPRQAIGFLLHQPRRPQQPPYHHLHPLRHPPSHPLLHHPAQTPPHYPPPPRIPGLLHPHHLLRRHNHPPHANHLPPARPARDRADHHSPGWRWRAG</sequence>
<organism evidence="2 3">
    <name type="scientific">Ajellomyces capsulatus</name>
    <name type="common">Darling's disease fungus</name>
    <name type="synonym">Histoplasma capsulatum</name>
    <dbReference type="NCBI Taxonomy" id="5037"/>
    <lineage>
        <taxon>Eukaryota</taxon>
        <taxon>Fungi</taxon>
        <taxon>Dikarya</taxon>
        <taxon>Ascomycota</taxon>
        <taxon>Pezizomycotina</taxon>
        <taxon>Eurotiomycetes</taxon>
        <taxon>Eurotiomycetidae</taxon>
        <taxon>Onygenales</taxon>
        <taxon>Ajellomycetaceae</taxon>
        <taxon>Histoplasma</taxon>
    </lineage>
</organism>
<evidence type="ECO:0000256" key="1">
    <source>
        <dbReference type="SAM" id="MobiDB-lite"/>
    </source>
</evidence>
<reference evidence="2 3" key="1">
    <citation type="submission" date="2021-01" db="EMBL/GenBank/DDBJ databases">
        <title>Chromosome-level genome assembly of a human fungal pathogen reveals clustering of transcriptionally co-regulated genes.</title>
        <authorList>
            <person name="Voorhies M."/>
            <person name="Cohen S."/>
            <person name="Shea T.P."/>
            <person name="Petrus S."/>
            <person name="Munoz J.F."/>
            <person name="Poplawski S."/>
            <person name="Goldman W.E."/>
            <person name="Michael T."/>
            <person name="Cuomo C.A."/>
            <person name="Sil A."/>
            <person name="Beyhan S."/>
        </authorList>
    </citation>
    <scope>NUCLEOTIDE SEQUENCE [LARGE SCALE GENOMIC DNA]</scope>
    <source>
        <strain evidence="2 3">G184AR</strain>
    </source>
</reference>
<dbReference type="AlphaFoldDB" id="A0A8H7YQH8"/>
<protein>
    <submittedName>
        <fullName evidence="2">Uncharacterized protein</fullName>
    </submittedName>
</protein>
<name>A0A8H7YQH8_AJECA</name>
<accession>A0A8H7YQH8</accession>
<evidence type="ECO:0000313" key="2">
    <source>
        <dbReference type="EMBL" id="KAG5295822.1"/>
    </source>
</evidence>
<gene>
    <name evidence="2" type="ORF">I7I52_06227</name>
</gene>
<dbReference type="EMBL" id="JAEVHI010000003">
    <property type="protein sequence ID" value="KAG5295822.1"/>
    <property type="molecule type" value="Genomic_DNA"/>
</dbReference>
<dbReference type="VEuPathDB" id="FungiDB:I7I52_06227"/>
<feature type="compositionally biased region" description="Basic residues" evidence="1">
    <location>
        <begin position="73"/>
        <end position="86"/>
    </location>
</feature>
<proteinExistence type="predicted"/>
<feature type="compositionally biased region" description="Basic and acidic residues" evidence="1">
    <location>
        <begin position="95"/>
        <end position="104"/>
    </location>
</feature>
<comment type="caution">
    <text evidence="2">The sequence shown here is derived from an EMBL/GenBank/DDBJ whole genome shotgun (WGS) entry which is preliminary data.</text>
</comment>
<feature type="compositionally biased region" description="Pro residues" evidence="1">
    <location>
        <begin position="57"/>
        <end position="68"/>
    </location>
</feature>
<feature type="compositionally biased region" description="Basic residues" evidence="1">
    <location>
        <begin position="38"/>
        <end position="47"/>
    </location>
</feature>
<dbReference type="Proteomes" id="UP000670092">
    <property type="component" value="Unassembled WGS sequence"/>
</dbReference>